<proteinExistence type="predicted"/>
<dbReference type="AlphaFoldDB" id="A0A9W9LXS0"/>
<dbReference type="EMBL" id="JAPQKP010000008">
    <property type="protein sequence ID" value="KAJ5181104.1"/>
    <property type="molecule type" value="Genomic_DNA"/>
</dbReference>
<gene>
    <name evidence="1" type="ORF">N7472_011064</name>
</gene>
<protein>
    <submittedName>
        <fullName evidence="1">Phosphotransferase enzyme family protein</fullName>
    </submittedName>
</protein>
<reference evidence="1" key="2">
    <citation type="journal article" date="2023" name="IMA Fungus">
        <title>Comparative genomic study of the Penicillium genus elucidates a diverse pangenome and 15 lateral gene transfer events.</title>
        <authorList>
            <person name="Petersen C."/>
            <person name="Sorensen T."/>
            <person name="Nielsen M.R."/>
            <person name="Sondergaard T.E."/>
            <person name="Sorensen J.L."/>
            <person name="Fitzpatrick D.A."/>
            <person name="Frisvad J.C."/>
            <person name="Nielsen K.L."/>
        </authorList>
    </citation>
    <scope>NUCLEOTIDE SEQUENCE</scope>
    <source>
        <strain evidence="1">IBT 16849</strain>
    </source>
</reference>
<evidence type="ECO:0000313" key="1">
    <source>
        <dbReference type="EMBL" id="KAJ5181104.1"/>
    </source>
</evidence>
<dbReference type="PANTHER" id="PTHR21310:SF37">
    <property type="entry name" value="AMINOGLYCOSIDE PHOSPHOTRANSFERASE DOMAIN-CONTAINING PROTEIN"/>
    <property type="match status" value="1"/>
</dbReference>
<sequence>MQYLAQHTAIPIPNVLGSGKCAVGPYIVMDFVEGNQLSSYRRDASQQTVTLSSGISMSVLRRAYFEMAKILLELFKPEFPYIGAIRQDESSEWTIHKRPLTVNMNRLAKFSNIPLKVFERGRYSNAADYFKELVHHQFYHLELQRNDAITDEVDCRKKYIARCLFRELSREISKEHYRDPFRLYCDDLHPDNVLVDTSNLAVTSVVDEEFAYATPIFTLAAPWWLLLESPEDWEPDPDQFLLHFMPKLRTFFEALND</sequence>
<dbReference type="PANTHER" id="PTHR21310">
    <property type="entry name" value="AMINOGLYCOSIDE PHOSPHOTRANSFERASE-RELATED-RELATED"/>
    <property type="match status" value="1"/>
</dbReference>
<accession>A0A9W9LXS0</accession>
<reference evidence="1" key="1">
    <citation type="submission" date="2022-11" db="EMBL/GenBank/DDBJ databases">
        <authorList>
            <person name="Petersen C."/>
        </authorList>
    </citation>
    <scope>NUCLEOTIDE SEQUENCE</scope>
    <source>
        <strain evidence="1">IBT 16849</strain>
    </source>
</reference>
<evidence type="ECO:0000313" key="2">
    <source>
        <dbReference type="Proteomes" id="UP001150879"/>
    </source>
</evidence>
<dbReference type="SUPFAM" id="SSF56112">
    <property type="entry name" value="Protein kinase-like (PK-like)"/>
    <property type="match status" value="1"/>
</dbReference>
<comment type="caution">
    <text evidence="1">The sequence shown here is derived from an EMBL/GenBank/DDBJ whole genome shotgun (WGS) entry which is preliminary data.</text>
</comment>
<organism evidence="1 2">
    <name type="scientific">Penicillium cf. griseofulvum</name>
    <dbReference type="NCBI Taxonomy" id="2972120"/>
    <lineage>
        <taxon>Eukaryota</taxon>
        <taxon>Fungi</taxon>
        <taxon>Dikarya</taxon>
        <taxon>Ascomycota</taxon>
        <taxon>Pezizomycotina</taxon>
        <taxon>Eurotiomycetes</taxon>
        <taxon>Eurotiomycetidae</taxon>
        <taxon>Eurotiales</taxon>
        <taxon>Aspergillaceae</taxon>
        <taxon>Penicillium</taxon>
    </lineage>
</organism>
<dbReference type="OrthoDB" id="4362075at2759"/>
<name>A0A9W9LXS0_9EURO</name>
<keyword evidence="2" id="KW-1185">Reference proteome</keyword>
<dbReference type="Proteomes" id="UP001150879">
    <property type="component" value="Unassembled WGS sequence"/>
</dbReference>
<dbReference type="InterPro" id="IPR051678">
    <property type="entry name" value="AGP_Transferase"/>
</dbReference>
<dbReference type="InterPro" id="IPR011009">
    <property type="entry name" value="Kinase-like_dom_sf"/>
</dbReference>